<keyword evidence="1" id="KW-1133">Transmembrane helix</keyword>
<proteinExistence type="predicted"/>
<dbReference type="InterPro" id="IPR045122">
    <property type="entry name" value="Csc1-like"/>
</dbReference>
<sequence length="244" mass="27573">MKQPLDAFYVIFQVLQNAVLIIPGVGNLLFRGPFAEITRGWYAIVGVTILMNMLLNCFVPAGVTVAKMIVNVFMRCFFRMGVAHQAELLELYTHPEFDIKQKYAQLLTTVFVTLMYGAGLPLLYFLACAFMFCQYWADKYCLLWGSRRPPHYDTKMATEAIESMLYAVPFHCVLAILMYGQTCVFPSNPLGGDLGNLVDEGSGYTPGMLQQFIPQVTREPAPLGAHRMRKQAVVFKRHFGFLIV</sequence>
<evidence type="ECO:0000313" key="4">
    <source>
        <dbReference type="Proteomes" id="UP000601435"/>
    </source>
</evidence>
<name>A0A812M4S6_9DINO</name>
<feature type="transmembrane region" description="Helical" evidence="1">
    <location>
        <begin position="41"/>
        <end position="70"/>
    </location>
</feature>
<keyword evidence="1" id="KW-0812">Transmembrane</keyword>
<keyword evidence="1" id="KW-0472">Membrane</keyword>
<dbReference type="EMBL" id="CAJNJA010010452">
    <property type="protein sequence ID" value="CAE7257698.1"/>
    <property type="molecule type" value="Genomic_DNA"/>
</dbReference>
<feature type="transmembrane region" description="Helical" evidence="1">
    <location>
        <begin position="110"/>
        <end position="137"/>
    </location>
</feature>
<feature type="transmembrane region" description="Helical" evidence="1">
    <location>
        <begin position="7"/>
        <end position="29"/>
    </location>
</feature>
<comment type="caution">
    <text evidence="3">The sequence shown here is derived from an EMBL/GenBank/DDBJ whole genome shotgun (WGS) entry which is preliminary data.</text>
</comment>
<dbReference type="PANTHER" id="PTHR13018">
    <property type="entry name" value="PROBABLE MEMBRANE PROTEIN DUF221-RELATED"/>
    <property type="match status" value="1"/>
</dbReference>
<accession>A0A812M4S6</accession>
<keyword evidence="4" id="KW-1185">Reference proteome</keyword>
<feature type="domain" description="CSC1/OSCA1-like 7TM region" evidence="2">
    <location>
        <begin position="64"/>
        <end position="176"/>
    </location>
</feature>
<protein>
    <submittedName>
        <fullName evidence="3">PanB protein</fullName>
    </submittedName>
</protein>
<evidence type="ECO:0000256" key="1">
    <source>
        <dbReference type="SAM" id="Phobius"/>
    </source>
</evidence>
<dbReference type="PANTHER" id="PTHR13018:SF5">
    <property type="entry name" value="RE44586P"/>
    <property type="match status" value="1"/>
</dbReference>
<evidence type="ECO:0000313" key="3">
    <source>
        <dbReference type="EMBL" id="CAE7257698.1"/>
    </source>
</evidence>
<dbReference type="GO" id="GO:0005886">
    <property type="term" value="C:plasma membrane"/>
    <property type="evidence" value="ECO:0007669"/>
    <property type="project" value="TreeGrafter"/>
</dbReference>
<dbReference type="AlphaFoldDB" id="A0A812M4S6"/>
<dbReference type="GO" id="GO:0005227">
    <property type="term" value="F:calcium-activated cation channel activity"/>
    <property type="evidence" value="ECO:0007669"/>
    <property type="project" value="InterPro"/>
</dbReference>
<evidence type="ECO:0000259" key="2">
    <source>
        <dbReference type="Pfam" id="PF02714"/>
    </source>
</evidence>
<dbReference type="Pfam" id="PF02714">
    <property type="entry name" value="RSN1_7TM"/>
    <property type="match status" value="1"/>
</dbReference>
<dbReference type="Proteomes" id="UP000601435">
    <property type="component" value="Unassembled WGS sequence"/>
</dbReference>
<dbReference type="InterPro" id="IPR003864">
    <property type="entry name" value="CSC1/OSCA1-like_7TM"/>
</dbReference>
<organism evidence="3 4">
    <name type="scientific">Symbiodinium necroappetens</name>
    <dbReference type="NCBI Taxonomy" id="1628268"/>
    <lineage>
        <taxon>Eukaryota</taxon>
        <taxon>Sar</taxon>
        <taxon>Alveolata</taxon>
        <taxon>Dinophyceae</taxon>
        <taxon>Suessiales</taxon>
        <taxon>Symbiodiniaceae</taxon>
        <taxon>Symbiodinium</taxon>
    </lineage>
</organism>
<dbReference type="OrthoDB" id="297739at2759"/>
<reference evidence="3" key="1">
    <citation type="submission" date="2021-02" db="EMBL/GenBank/DDBJ databases">
        <authorList>
            <person name="Dougan E. K."/>
            <person name="Rhodes N."/>
            <person name="Thang M."/>
            <person name="Chan C."/>
        </authorList>
    </citation>
    <scope>NUCLEOTIDE SEQUENCE</scope>
</reference>
<gene>
    <name evidence="3" type="primary">panB</name>
    <name evidence="3" type="ORF">SNEC2469_LOCUS5738</name>
</gene>